<name>A0ABW6ARV4_9BACT</name>
<accession>A0ABW6ARV4</accession>
<dbReference type="Pfam" id="PF13585">
    <property type="entry name" value="CHU_C"/>
    <property type="match status" value="1"/>
</dbReference>
<protein>
    <submittedName>
        <fullName evidence="1">Gliding motility-associated C-terminal domain-containing protein</fullName>
    </submittedName>
</protein>
<comment type="caution">
    <text evidence="1">The sequence shown here is derived from an EMBL/GenBank/DDBJ whole genome shotgun (WGS) entry which is preliminary data.</text>
</comment>
<evidence type="ECO:0000313" key="1">
    <source>
        <dbReference type="EMBL" id="MFD2936769.1"/>
    </source>
</evidence>
<proteinExistence type="predicted"/>
<keyword evidence="2" id="KW-1185">Reference proteome</keyword>
<dbReference type="InterPro" id="IPR026341">
    <property type="entry name" value="T9SS_type_B"/>
</dbReference>
<dbReference type="RefSeq" id="WP_381505876.1">
    <property type="nucleotide sequence ID" value="NZ_JBHUOM010000023.1"/>
</dbReference>
<organism evidence="1 2">
    <name type="scientific">Spirosoma flavum</name>
    <dbReference type="NCBI Taxonomy" id="2048557"/>
    <lineage>
        <taxon>Bacteria</taxon>
        <taxon>Pseudomonadati</taxon>
        <taxon>Bacteroidota</taxon>
        <taxon>Cytophagia</taxon>
        <taxon>Cytophagales</taxon>
        <taxon>Cytophagaceae</taxon>
        <taxon>Spirosoma</taxon>
    </lineage>
</organism>
<dbReference type="Proteomes" id="UP001597512">
    <property type="component" value="Unassembled WGS sequence"/>
</dbReference>
<sequence length="626" mass="66659">MNPQGAAKGGFTLDKVRVCVGSAVTVTGGVPAGLANIGYIKEYDGKGIPTNNESGPSFQYTKAGTYTILQVGTINGLRALACQTVTVLPVDPIKFTAQACLGRRATITVDASTLGQYDTYVIRWGDSPPEYKSRADMLAGPAHTYNPSYNNVTVTVQGVYNTVNSSTCGSDETPQTITLLAAATPPIITTLTTTSDNSIELKYQASTGVSVQLYQKVNGTFTATGQNGTGAGTFTVQTNAKQVQCFQVVAQDACNSSTAKSDEVCSLVLDAKATNKQNDLSWQPYAGTISATAQFRYYRLTRSNSPIGGTITNQSTGTYPDANTIVCGTQYCYNIEATVGPTTIKSNQACAVGINGDKPGDVGSVIVSIENGRPRLITTPPTTIGPTDSYTMIVSRASGPSGSFQAVAALDRKSTFTDDNANASAGSYCYQVTYQTSCGLTSSPSKVVCTVFLDSKSPTGIDWNAEPPFAPESVDNYTLEVIDSLNGTKREIQVGSNTHYEPDPDDPNLQSQKYRVIAVSSGGTISYSNFFTFRREAKILVPDAFTPNGDGVNEEFLAKGIYVDQFLMNIYNRWGEVVFSATNKTKGWDGTSNGQLAPAGQYMYRIEVVDLTGLKTVRTGALLLIR</sequence>
<gene>
    <name evidence="1" type="ORF">ACFS25_23510</name>
</gene>
<dbReference type="EMBL" id="JBHUOM010000023">
    <property type="protein sequence ID" value="MFD2936769.1"/>
    <property type="molecule type" value="Genomic_DNA"/>
</dbReference>
<dbReference type="NCBIfam" id="TIGR04131">
    <property type="entry name" value="Bac_Flav_CTERM"/>
    <property type="match status" value="1"/>
</dbReference>
<evidence type="ECO:0000313" key="2">
    <source>
        <dbReference type="Proteomes" id="UP001597512"/>
    </source>
</evidence>
<reference evidence="2" key="1">
    <citation type="journal article" date="2019" name="Int. J. Syst. Evol. Microbiol.">
        <title>The Global Catalogue of Microorganisms (GCM) 10K type strain sequencing project: providing services to taxonomists for standard genome sequencing and annotation.</title>
        <authorList>
            <consortium name="The Broad Institute Genomics Platform"/>
            <consortium name="The Broad Institute Genome Sequencing Center for Infectious Disease"/>
            <person name="Wu L."/>
            <person name="Ma J."/>
        </authorList>
    </citation>
    <scope>NUCLEOTIDE SEQUENCE [LARGE SCALE GENOMIC DNA]</scope>
    <source>
        <strain evidence="2">KCTC 52490</strain>
    </source>
</reference>